<name>A0A2S9IC51_9GAMM</name>
<organism evidence="2 3">
    <name type="scientific">Pantoea coffeiphila</name>
    <dbReference type="NCBI Taxonomy" id="1465635"/>
    <lineage>
        <taxon>Bacteria</taxon>
        <taxon>Pseudomonadati</taxon>
        <taxon>Pseudomonadota</taxon>
        <taxon>Gammaproteobacteria</taxon>
        <taxon>Enterobacterales</taxon>
        <taxon>Erwiniaceae</taxon>
        <taxon>Pantoea</taxon>
    </lineage>
</organism>
<protein>
    <recommendedName>
        <fullName evidence="1">Thoeris protein ThsB TIR-like domain-containing protein</fullName>
    </recommendedName>
</protein>
<accession>A0A2S9IC51</accession>
<keyword evidence="3" id="KW-1185">Reference proteome</keyword>
<sequence length="187" mass="21387">MSYRNGNYCAFYVAEPFHEGNLGAHATKDFVYYNMLRMWEAKDKTFPFIDSHDKTYNVRDGSDWEKTLKPRLHQRLKHSKNIVLFLSSLTKSSQALVKEIDYGINELNLPVIVIYPEYNTAQSLLEDGNLKHSLKDLWGKLPIFRSSMSSVPTLHVPLDKALITRALGDNDLTVNGKIDSGAYHYTS</sequence>
<comment type="caution">
    <text evidence="2">The sequence shown here is derived from an EMBL/GenBank/DDBJ whole genome shotgun (WGS) entry which is preliminary data.</text>
</comment>
<proteinExistence type="predicted"/>
<dbReference type="Proteomes" id="UP000239181">
    <property type="component" value="Unassembled WGS sequence"/>
</dbReference>
<feature type="domain" description="Thoeris protein ThsB TIR-like" evidence="1">
    <location>
        <begin position="12"/>
        <end position="120"/>
    </location>
</feature>
<dbReference type="Gene3D" id="3.40.50.11200">
    <property type="match status" value="1"/>
</dbReference>
<evidence type="ECO:0000313" key="2">
    <source>
        <dbReference type="EMBL" id="PRD15362.1"/>
    </source>
</evidence>
<reference evidence="2 3" key="1">
    <citation type="submission" date="2017-10" db="EMBL/GenBank/DDBJ databases">
        <title>Draft genome of two endophytic bacteria isolated from 'guarana' Paullinia cupana (Mart.) Ducke.</title>
        <authorList>
            <person name="Siqueira K.A."/>
            <person name="Liotti R.G."/>
            <person name="Mendes T.A."/>
            <person name="Soares M.A."/>
        </authorList>
    </citation>
    <scope>NUCLEOTIDE SEQUENCE [LARGE SCALE GENOMIC DNA]</scope>
    <source>
        <strain evidence="2 3">342</strain>
    </source>
</reference>
<dbReference type="InterPro" id="IPR015032">
    <property type="entry name" value="ThsB__TIR-like_domain"/>
</dbReference>
<evidence type="ECO:0000259" key="1">
    <source>
        <dbReference type="Pfam" id="PF08937"/>
    </source>
</evidence>
<dbReference type="OrthoDB" id="2218415at2"/>
<evidence type="ECO:0000313" key="3">
    <source>
        <dbReference type="Proteomes" id="UP000239181"/>
    </source>
</evidence>
<dbReference type="Pfam" id="PF08937">
    <property type="entry name" value="ThsB_TIR"/>
    <property type="match status" value="1"/>
</dbReference>
<dbReference type="AlphaFoldDB" id="A0A2S9IC51"/>
<gene>
    <name evidence="2" type="ORF">CQW29_10135</name>
</gene>
<dbReference type="EMBL" id="PDET01000006">
    <property type="protein sequence ID" value="PRD15362.1"/>
    <property type="molecule type" value="Genomic_DNA"/>
</dbReference>